<dbReference type="FunFam" id="3.30.200.20:FF:000131">
    <property type="entry name" value="Dual specificity protein kinase TTK"/>
    <property type="match status" value="1"/>
</dbReference>
<dbReference type="InterPro" id="IPR027084">
    <property type="entry name" value="Mps1_cat"/>
</dbReference>
<feature type="binding site" evidence="6">
    <location>
        <position position="644"/>
    </location>
    <ligand>
        <name>ATP</name>
        <dbReference type="ChEBI" id="CHEBI:30616"/>
    </ligand>
</feature>
<dbReference type="CDD" id="cd14131">
    <property type="entry name" value="PKc_Mps1"/>
    <property type="match status" value="1"/>
</dbReference>
<keyword evidence="3 6" id="KW-0547">Nucleotide-binding</keyword>
<dbReference type="Gene3D" id="3.30.200.20">
    <property type="entry name" value="Phosphorylase Kinase, domain 1"/>
    <property type="match status" value="1"/>
</dbReference>
<evidence type="ECO:0000313" key="10">
    <source>
        <dbReference type="Proteomes" id="UP001162031"/>
    </source>
</evidence>
<feature type="region of interest" description="Disordered" evidence="7">
    <location>
        <begin position="309"/>
        <end position="410"/>
    </location>
</feature>
<evidence type="ECO:0000256" key="4">
    <source>
        <dbReference type="ARBA" id="ARBA00022777"/>
    </source>
</evidence>
<comment type="caution">
    <text evidence="9">The sequence shown here is derived from an EMBL/GenBank/DDBJ whole genome shotgun (WGS) entry which is preliminary data.</text>
</comment>
<dbReference type="Gene3D" id="1.10.510.10">
    <property type="entry name" value="Transferase(Phosphotransferase) domain 1"/>
    <property type="match status" value="1"/>
</dbReference>
<dbReference type="FunFam" id="1.10.510.10:FF:000224">
    <property type="entry name" value="serine/threonine-protein kinase mph1 isoform X1"/>
    <property type="match status" value="1"/>
</dbReference>
<evidence type="ECO:0000256" key="5">
    <source>
        <dbReference type="ARBA" id="ARBA00022840"/>
    </source>
</evidence>
<dbReference type="GO" id="GO:0007094">
    <property type="term" value="P:mitotic spindle assembly checkpoint signaling"/>
    <property type="evidence" value="ECO:0007669"/>
    <property type="project" value="TreeGrafter"/>
</dbReference>
<keyword evidence="1" id="KW-0723">Serine/threonine-protein kinase</keyword>
<evidence type="ECO:0000256" key="1">
    <source>
        <dbReference type="ARBA" id="ARBA00022527"/>
    </source>
</evidence>
<dbReference type="GO" id="GO:0098813">
    <property type="term" value="P:nuclear chromosome segregation"/>
    <property type="evidence" value="ECO:0007669"/>
    <property type="project" value="UniProtKB-ARBA"/>
</dbReference>
<dbReference type="AlphaFoldDB" id="A0AAV0U5Z2"/>
<dbReference type="GO" id="GO:0033316">
    <property type="term" value="P:meiotic spindle assembly checkpoint signaling"/>
    <property type="evidence" value="ECO:0007669"/>
    <property type="project" value="TreeGrafter"/>
</dbReference>
<feature type="compositionally biased region" description="Polar residues" evidence="7">
    <location>
        <begin position="529"/>
        <end position="538"/>
    </location>
</feature>
<keyword evidence="2" id="KW-0808">Transferase</keyword>
<dbReference type="GO" id="GO:0005634">
    <property type="term" value="C:nucleus"/>
    <property type="evidence" value="ECO:0007669"/>
    <property type="project" value="TreeGrafter"/>
</dbReference>
<evidence type="ECO:0000256" key="2">
    <source>
        <dbReference type="ARBA" id="ARBA00022679"/>
    </source>
</evidence>
<dbReference type="InterPro" id="IPR011009">
    <property type="entry name" value="Kinase-like_dom_sf"/>
</dbReference>
<dbReference type="GO" id="GO:0005524">
    <property type="term" value="F:ATP binding"/>
    <property type="evidence" value="ECO:0007669"/>
    <property type="project" value="UniProtKB-UniRule"/>
</dbReference>
<dbReference type="GO" id="GO:0004712">
    <property type="term" value="F:protein serine/threonine/tyrosine kinase activity"/>
    <property type="evidence" value="ECO:0007669"/>
    <property type="project" value="TreeGrafter"/>
</dbReference>
<dbReference type="SMART" id="SM00777">
    <property type="entry name" value="Mad3_BUB1_I"/>
    <property type="match status" value="1"/>
</dbReference>
<protein>
    <recommendedName>
        <fullName evidence="8">Protein kinase domain-containing protein</fullName>
    </recommendedName>
</protein>
<evidence type="ECO:0000256" key="7">
    <source>
        <dbReference type="SAM" id="MobiDB-lite"/>
    </source>
</evidence>
<feature type="compositionally biased region" description="Low complexity" evidence="7">
    <location>
        <begin position="578"/>
        <end position="598"/>
    </location>
</feature>
<dbReference type="InterPro" id="IPR017441">
    <property type="entry name" value="Protein_kinase_ATP_BS"/>
</dbReference>
<keyword evidence="5 6" id="KW-0067">ATP-binding</keyword>
<keyword evidence="10" id="KW-1185">Reference proteome</keyword>
<feature type="compositionally biased region" description="Acidic residues" evidence="7">
    <location>
        <begin position="360"/>
        <end position="369"/>
    </location>
</feature>
<dbReference type="PANTHER" id="PTHR22974">
    <property type="entry name" value="MIXED LINEAGE PROTEIN KINASE"/>
    <property type="match status" value="1"/>
</dbReference>
<dbReference type="Gene3D" id="1.25.40.430">
    <property type="match status" value="1"/>
</dbReference>
<feature type="domain" description="Protein kinase" evidence="8">
    <location>
        <begin position="616"/>
        <end position="890"/>
    </location>
</feature>
<dbReference type="PROSITE" id="PS00107">
    <property type="entry name" value="PROTEIN_KINASE_ATP"/>
    <property type="match status" value="1"/>
</dbReference>
<dbReference type="GO" id="GO:0004674">
    <property type="term" value="F:protein serine/threonine kinase activity"/>
    <property type="evidence" value="ECO:0007669"/>
    <property type="project" value="UniProtKB-KW"/>
</dbReference>
<evidence type="ECO:0000256" key="3">
    <source>
        <dbReference type="ARBA" id="ARBA00022741"/>
    </source>
</evidence>
<feature type="compositionally biased region" description="Basic and acidic residues" evidence="7">
    <location>
        <begin position="458"/>
        <end position="468"/>
    </location>
</feature>
<dbReference type="GO" id="GO:0000776">
    <property type="term" value="C:kinetochore"/>
    <property type="evidence" value="ECO:0007669"/>
    <property type="project" value="TreeGrafter"/>
</dbReference>
<dbReference type="PROSITE" id="PS50011">
    <property type="entry name" value="PROTEIN_KINASE_DOM"/>
    <property type="match status" value="1"/>
</dbReference>
<name>A0AAV0U5Z2_HYABA</name>
<feature type="region of interest" description="Disordered" evidence="7">
    <location>
        <begin position="564"/>
        <end position="598"/>
    </location>
</feature>
<dbReference type="SUPFAM" id="SSF56112">
    <property type="entry name" value="Protein kinase-like (PK-like)"/>
    <property type="match status" value="1"/>
</dbReference>
<feature type="region of interest" description="Disordered" evidence="7">
    <location>
        <begin position="446"/>
        <end position="549"/>
    </location>
</feature>
<gene>
    <name evidence="9" type="ORF">HBR001_LOCUS5059</name>
</gene>
<dbReference type="InterPro" id="IPR008271">
    <property type="entry name" value="Ser/Thr_kinase_AS"/>
</dbReference>
<evidence type="ECO:0000256" key="6">
    <source>
        <dbReference type="PROSITE-ProRule" id="PRU10141"/>
    </source>
</evidence>
<feature type="compositionally biased region" description="Low complexity" evidence="7">
    <location>
        <begin position="317"/>
        <end position="332"/>
    </location>
</feature>
<dbReference type="Proteomes" id="UP001162031">
    <property type="component" value="Unassembled WGS sequence"/>
</dbReference>
<feature type="compositionally biased region" description="Basic and acidic residues" evidence="7">
    <location>
        <begin position="511"/>
        <end position="520"/>
    </location>
</feature>
<reference evidence="9" key="1">
    <citation type="submission" date="2022-12" db="EMBL/GenBank/DDBJ databases">
        <authorList>
            <person name="Webb A."/>
        </authorList>
    </citation>
    <scope>NUCLEOTIDE SEQUENCE</scope>
    <source>
        <strain evidence="9">Hp1</strain>
    </source>
</reference>
<evidence type="ECO:0000259" key="8">
    <source>
        <dbReference type="PROSITE" id="PS50011"/>
    </source>
</evidence>
<keyword evidence="4" id="KW-0418">Kinase</keyword>
<accession>A0AAV0U5Z2</accession>
<dbReference type="InterPro" id="IPR000719">
    <property type="entry name" value="Prot_kinase_dom"/>
</dbReference>
<dbReference type="InterPro" id="IPR013212">
    <property type="entry name" value="Mad3/Bub1_I"/>
</dbReference>
<feature type="compositionally biased region" description="Polar residues" evidence="7">
    <location>
        <begin position="489"/>
        <end position="504"/>
    </location>
</feature>
<dbReference type="Pfam" id="PF00069">
    <property type="entry name" value="Pkinase"/>
    <property type="match status" value="1"/>
</dbReference>
<dbReference type="PROSITE" id="PS00108">
    <property type="entry name" value="PROTEIN_KINASE_ST"/>
    <property type="match status" value="1"/>
</dbReference>
<organism evidence="9 10">
    <name type="scientific">Hyaloperonospora brassicae</name>
    <name type="common">Brassica downy mildew</name>
    <name type="synonym">Peronospora brassicae</name>
    <dbReference type="NCBI Taxonomy" id="162125"/>
    <lineage>
        <taxon>Eukaryota</taxon>
        <taxon>Sar</taxon>
        <taxon>Stramenopiles</taxon>
        <taxon>Oomycota</taxon>
        <taxon>Peronosporomycetes</taxon>
        <taxon>Peronosporales</taxon>
        <taxon>Peronosporaceae</taxon>
        <taxon>Hyaloperonospora</taxon>
    </lineage>
</organism>
<dbReference type="EMBL" id="CANTFL010001076">
    <property type="protein sequence ID" value="CAI5731059.1"/>
    <property type="molecule type" value="Genomic_DNA"/>
</dbReference>
<dbReference type="PANTHER" id="PTHR22974:SF21">
    <property type="entry name" value="DUAL SPECIFICITY PROTEIN KINASE TTK"/>
    <property type="match status" value="1"/>
</dbReference>
<evidence type="ECO:0000313" key="9">
    <source>
        <dbReference type="EMBL" id="CAI5731059.1"/>
    </source>
</evidence>
<proteinExistence type="predicted"/>
<dbReference type="GO" id="GO:0034501">
    <property type="term" value="P:protein localization to kinetochore"/>
    <property type="evidence" value="ECO:0007669"/>
    <property type="project" value="TreeGrafter"/>
</dbReference>
<dbReference type="SMART" id="SM00220">
    <property type="entry name" value="S_TKc"/>
    <property type="match status" value="1"/>
</dbReference>
<sequence>MAQRSDDKENEAPDVARATRLDALVAQLPVPTMRYTDRLGPATQLLHMGESAQSLFMLEKATERRLRLVLALKDAPRSAVTWLELLRCPVGGRPGKYNQIRLLRRALTCTDSTAARASAAYTEMCIMLAKLSDSDAGVRQNFHEMRKRRVGELQPLRYEEEAAFEYRVGNAETADEVLELGVQNGALTVAQKEELWQRVVAGRAGWVAAFSGSPQEQRVLALRTKMRALRRTQERCVTDKAPSDGKAVVVTPRGGSATTALDPLNYSTPVGCSTGRDGSAFTPLYTVTQAQQGTPVSQGRYGVGFSTVSKAPRTGNLSPLLTTPSLPTRSGLKSQSTSRKPTARFMLGGPPLRVIASNRDDEDDDDNDEGAALGNEGSVTKPSKPMASIKEANDNPSVLKSDANPKPRIDVGDISHILKWNPDKNMDAKGTSVTSKDARLPICKPVQPTVDAARAKRTGGETKREKSSEAQPVPPVGVQRHLEKEGVAQVQTKATVSFGKSSGLDQLRSPKVKELPDGRADTAMGSHGPPSSSNTTANDHFRSPKRQHLDPSVAIAKNYADMDSPVRGTFSPQLRLGSPSSVSSSSSPPVASMSSASSRDALDSLTSKVVVNGLRYIKLEQIGSGGSSKVYRMLGPDLKIYALKKIKLKKLDAQSIAQYTNEINLLQRLQGNPHIIKLIAAEQDLQQRQINVIMEHGEIDLSERLRNLRGGMDENLLRVIWTQMLQAVDAIHKMRIIHGDLKPANFLFVNGALKLIDFGIAKAIPSNDTTNIERDSQIGTVNFMSPEAIQGNTMPNGDRDPKGKMKVGRASDIWSLGCILYQIVYSKPPFADVHNIIEKFRCIIDPAIPIPFPPLRNKDLEDVIRSCLQREHRLRPPITGDGGLLNHSFLQTAGSSASVSSSATVTIANAPQVLSQLGGLLRAQGVPAGRVDMFMSIGQEGLQNASSGVSRIRCLNNTQERQTDI</sequence>